<dbReference type="RefSeq" id="WP_379980002.1">
    <property type="nucleotide sequence ID" value="NZ_JBHUMO010000023.1"/>
</dbReference>
<name>A0ABW5TI61_9ENTE</name>
<dbReference type="Pfam" id="PF14504">
    <property type="entry name" value="CAP_assoc_N"/>
    <property type="match status" value="1"/>
</dbReference>
<dbReference type="Gene3D" id="3.40.33.10">
    <property type="entry name" value="CAP"/>
    <property type="match status" value="1"/>
</dbReference>
<keyword evidence="3" id="KW-1185">Reference proteome</keyword>
<dbReference type="InterPro" id="IPR029410">
    <property type="entry name" value="CAP_assoc"/>
</dbReference>
<feature type="domain" description="CAP-associated" evidence="1">
    <location>
        <begin position="67"/>
        <end position="209"/>
    </location>
</feature>
<evidence type="ECO:0000313" key="3">
    <source>
        <dbReference type="Proteomes" id="UP001597427"/>
    </source>
</evidence>
<evidence type="ECO:0000313" key="2">
    <source>
        <dbReference type="EMBL" id="MFD2728519.1"/>
    </source>
</evidence>
<sequence length="380" mass="44000">MKYRKLVFIGMLILAFVFVYGQPIVYPLYSSQFVSPAIQPQTNTQQHLKSTNLTYETIPSSGFANYIGKNFDTLQANYGEPVETISTGYSYDIHLYNVTKESGYMEVSTIDQKIVGIKLIEPKEKEIEPFKNGMTMNQLTKVTMIYPNFTMKYENQLVNIELSEEDMNYRPLIGFDNGSFVILFFDQNTSKLYSMMYLSEELLLRLLPYATSGEVLPNFVEEKEADWQDLNTKKAQFARNSLTILRKREQLHSYMANSELQATTNNMLADFLAHPEDSLTTQRVQLLQRIRTGQTKDHFILNDEEMGALMQKYSLSQTQGYLELPVYDPTFTLLSWYSNSFLHQKYMQEKDESLGIAFSKENMLVLLKEKQNTSKESNEP</sequence>
<dbReference type="InterPro" id="IPR035940">
    <property type="entry name" value="CAP_sf"/>
</dbReference>
<dbReference type="EMBL" id="JBHUMO010000023">
    <property type="protein sequence ID" value="MFD2728519.1"/>
    <property type="molecule type" value="Genomic_DNA"/>
</dbReference>
<dbReference type="Proteomes" id="UP001597427">
    <property type="component" value="Unassembled WGS sequence"/>
</dbReference>
<accession>A0ABW5TI61</accession>
<comment type="caution">
    <text evidence="2">The sequence shown here is derived from an EMBL/GenBank/DDBJ whole genome shotgun (WGS) entry which is preliminary data.</text>
</comment>
<evidence type="ECO:0000259" key="1">
    <source>
        <dbReference type="Pfam" id="PF14504"/>
    </source>
</evidence>
<protein>
    <submittedName>
        <fullName evidence="2">CAP-associated domain-containing protein</fullName>
    </submittedName>
</protein>
<gene>
    <name evidence="2" type="ORF">ACFSR0_03620</name>
</gene>
<reference evidence="3" key="1">
    <citation type="journal article" date="2019" name="Int. J. Syst. Evol. Microbiol.">
        <title>The Global Catalogue of Microorganisms (GCM) 10K type strain sequencing project: providing services to taxonomists for standard genome sequencing and annotation.</title>
        <authorList>
            <consortium name="The Broad Institute Genomics Platform"/>
            <consortium name="The Broad Institute Genome Sequencing Center for Infectious Disease"/>
            <person name="Wu L."/>
            <person name="Ma J."/>
        </authorList>
    </citation>
    <scope>NUCLEOTIDE SEQUENCE [LARGE SCALE GENOMIC DNA]</scope>
    <source>
        <strain evidence="3">TISTR 932</strain>
    </source>
</reference>
<proteinExistence type="predicted"/>
<organism evidence="2 3">
    <name type="scientific">Enterococcus camelliae</name>
    <dbReference type="NCBI Taxonomy" id="453959"/>
    <lineage>
        <taxon>Bacteria</taxon>
        <taxon>Bacillati</taxon>
        <taxon>Bacillota</taxon>
        <taxon>Bacilli</taxon>
        <taxon>Lactobacillales</taxon>
        <taxon>Enterococcaceae</taxon>
        <taxon>Enterococcus</taxon>
    </lineage>
</organism>